<evidence type="ECO:0000256" key="1">
    <source>
        <dbReference type="SAM" id="Phobius"/>
    </source>
</evidence>
<evidence type="ECO:0000313" key="2">
    <source>
        <dbReference type="EMBL" id="BAH38828.1"/>
    </source>
</evidence>
<keyword evidence="3" id="KW-1185">Reference proteome</keyword>
<dbReference type="HOGENOM" id="CLU_1515816_0_0_0"/>
<reference evidence="3" key="1">
    <citation type="submission" date="2006-03" db="EMBL/GenBank/DDBJ databases">
        <title>Complete genome sequence of Gemmatimonas aurantiaca T-27 that represents a novel phylum Gemmatimonadetes.</title>
        <authorList>
            <person name="Takasaki K."/>
            <person name="Ichikawa N."/>
            <person name="Miura H."/>
            <person name="Matsushita S."/>
            <person name="Watanabe Y."/>
            <person name="Oguchi A."/>
            <person name="Ankai A."/>
            <person name="Yashiro I."/>
            <person name="Takahashi M."/>
            <person name="Terui Y."/>
            <person name="Fukui S."/>
            <person name="Yokoyama H."/>
            <person name="Tanikawa S."/>
            <person name="Hanada S."/>
            <person name="Kamagata Y."/>
            <person name="Fujita N."/>
        </authorList>
    </citation>
    <scope>NUCLEOTIDE SEQUENCE [LARGE SCALE GENOMIC DNA]</scope>
    <source>
        <strain evidence="3">T-27 / DSM 14586 / JCM 11422 / NBRC 100505</strain>
    </source>
</reference>
<keyword evidence="1" id="KW-0812">Transmembrane</keyword>
<proteinExistence type="predicted"/>
<accession>C1A403</accession>
<feature type="transmembrane region" description="Helical" evidence="1">
    <location>
        <begin position="16"/>
        <end position="37"/>
    </location>
</feature>
<feature type="transmembrane region" description="Helical" evidence="1">
    <location>
        <begin position="49"/>
        <end position="72"/>
    </location>
</feature>
<sequence length="177" mass="18943">MSVLPDLHDDPSLRRVLFTAAILLLVVPAVQVGIQVWPLQLSNIQWRFTAANVLSGGMLLPSFLGMVLLLSLSRRLEQKGVQRTVGVLAIIFVLGLGASLGLFVLDALQLKTIVSTQMEAAFKNTAVRVGAVSSMFFVAFALVAWAAFSAPKSAKQAARKADQKGGEDRVGLIIGQE</sequence>
<feature type="transmembrane region" description="Helical" evidence="1">
    <location>
        <begin position="125"/>
        <end position="150"/>
    </location>
</feature>
<evidence type="ECO:0000313" key="3">
    <source>
        <dbReference type="Proteomes" id="UP000002209"/>
    </source>
</evidence>
<keyword evidence="1" id="KW-0472">Membrane</keyword>
<dbReference type="RefSeq" id="WP_012683275.1">
    <property type="nucleotide sequence ID" value="NC_012489.1"/>
</dbReference>
<organism evidence="2 3">
    <name type="scientific">Gemmatimonas aurantiaca (strain DSM 14586 / JCM 11422 / NBRC 100505 / T-27)</name>
    <dbReference type="NCBI Taxonomy" id="379066"/>
    <lineage>
        <taxon>Bacteria</taxon>
        <taxon>Pseudomonadati</taxon>
        <taxon>Gemmatimonadota</taxon>
        <taxon>Gemmatimonadia</taxon>
        <taxon>Gemmatimonadales</taxon>
        <taxon>Gemmatimonadaceae</taxon>
        <taxon>Gemmatimonas</taxon>
    </lineage>
</organism>
<feature type="transmembrane region" description="Helical" evidence="1">
    <location>
        <begin position="84"/>
        <end position="105"/>
    </location>
</feature>
<dbReference type="EMBL" id="AP009153">
    <property type="protein sequence ID" value="BAH38828.1"/>
    <property type="molecule type" value="Genomic_DNA"/>
</dbReference>
<gene>
    <name evidence="2" type="ordered locus">GAU_1786</name>
</gene>
<dbReference type="Proteomes" id="UP000002209">
    <property type="component" value="Chromosome"/>
</dbReference>
<dbReference type="KEGG" id="gau:GAU_1786"/>
<name>C1A403_GEMAT</name>
<dbReference type="eggNOG" id="ENOG50314QH">
    <property type="taxonomic scope" value="Bacteria"/>
</dbReference>
<keyword evidence="1" id="KW-1133">Transmembrane helix</keyword>
<dbReference type="OrthoDB" id="9850969at2"/>
<protein>
    <submittedName>
        <fullName evidence="2">Hypothetical membrane protein</fullName>
    </submittedName>
</protein>
<dbReference type="AlphaFoldDB" id="C1A403"/>